<dbReference type="Proteomes" id="UP000735302">
    <property type="component" value="Unassembled WGS sequence"/>
</dbReference>
<dbReference type="EMBL" id="BLXT01003772">
    <property type="protein sequence ID" value="GFO06399.1"/>
    <property type="molecule type" value="Genomic_DNA"/>
</dbReference>
<keyword evidence="2" id="KW-1185">Reference proteome</keyword>
<evidence type="ECO:0000313" key="2">
    <source>
        <dbReference type="Proteomes" id="UP000735302"/>
    </source>
</evidence>
<organism evidence="1 2">
    <name type="scientific">Plakobranchus ocellatus</name>
    <dbReference type="NCBI Taxonomy" id="259542"/>
    <lineage>
        <taxon>Eukaryota</taxon>
        <taxon>Metazoa</taxon>
        <taxon>Spiralia</taxon>
        <taxon>Lophotrochozoa</taxon>
        <taxon>Mollusca</taxon>
        <taxon>Gastropoda</taxon>
        <taxon>Heterobranchia</taxon>
        <taxon>Euthyneura</taxon>
        <taxon>Panpulmonata</taxon>
        <taxon>Sacoglossa</taxon>
        <taxon>Placobranchoidea</taxon>
        <taxon>Plakobranchidae</taxon>
        <taxon>Plakobranchus</taxon>
    </lineage>
</organism>
<protein>
    <submittedName>
        <fullName evidence="1">Polyprotein</fullName>
    </submittedName>
</protein>
<evidence type="ECO:0000313" key="1">
    <source>
        <dbReference type="EMBL" id="GFO06399.1"/>
    </source>
</evidence>
<sequence>MDDNIQSIDNLRDIQPQLKKDGHEARVMPIEIGARGFVGSSAYGLLSKLSICGNKRTKALRLLAETAENGSRWIWSRRNESAKEDNTLQKEVREITLKGSWLLVRGSKFESMSGTKSTFQCSSVSTQHLVGRVVQTGVQDFFVFSLPPQLDGLGGCWTLTRKFELNFCICNIHDHRHARPLIRIRQYAETCLQNRGQDKIGFFSRSEIPKVCSRRLLLMLEELFQTAVSCLALYVKSSEECYTILQDTKACFLDGSWLFVGKQSKVCFAEVNLSLAFLASQNAPQ</sequence>
<gene>
    <name evidence="1" type="ORF">PoB_003290400</name>
</gene>
<name>A0AAV4AIZ1_9GAST</name>
<proteinExistence type="predicted"/>
<comment type="caution">
    <text evidence="1">The sequence shown here is derived from an EMBL/GenBank/DDBJ whole genome shotgun (WGS) entry which is preliminary data.</text>
</comment>
<dbReference type="AlphaFoldDB" id="A0AAV4AIZ1"/>
<accession>A0AAV4AIZ1</accession>
<reference evidence="1 2" key="1">
    <citation type="journal article" date="2021" name="Elife">
        <title>Chloroplast acquisition without the gene transfer in kleptoplastic sea slugs, Plakobranchus ocellatus.</title>
        <authorList>
            <person name="Maeda T."/>
            <person name="Takahashi S."/>
            <person name="Yoshida T."/>
            <person name="Shimamura S."/>
            <person name="Takaki Y."/>
            <person name="Nagai Y."/>
            <person name="Toyoda A."/>
            <person name="Suzuki Y."/>
            <person name="Arimoto A."/>
            <person name="Ishii H."/>
            <person name="Satoh N."/>
            <person name="Nishiyama T."/>
            <person name="Hasebe M."/>
            <person name="Maruyama T."/>
            <person name="Minagawa J."/>
            <person name="Obokata J."/>
            <person name="Shigenobu S."/>
        </authorList>
    </citation>
    <scope>NUCLEOTIDE SEQUENCE [LARGE SCALE GENOMIC DNA]</scope>
</reference>